<sequence>MNKTYKEKKVIYFSINRKIDHFYNLIEHKLKLNQAYQIILTINNESLMPIHNFSDTRYQNIQ</sequence>
<evidence type="ECO:0000313" key="2">
    <source>
        <dbReference type="Proteomes" id="UP000269493"/>
    </source>
</evidence>
<evidence type="ECO:0000313" key="1">
    <source>
        <dbReference type="EMBL" id="RKT61271.1"/>
    </source>
</evidence>
<proteinExistence type="predicted"/>
<comment type="caution">
    <text evidence="1">The sequence shown here is derived from an EMBL/GenBank/DDBJ whole genome shotgun (WGS) entry which is preliminary data.</text>
</comment>
<keyword evidence="2" id="KW-1185">Reference proteome</keyword>
<dbReference type="Proteomes" id="UP000269493">
    <property type="component" value="Unassembled WGS sequence"/>
</dbReference>
<dbReference type="EMBL" id="RBXN01000001">
    <property type="protein sequence ID" value="RKT61271.1"/>
    <property type="molecule type" value="Genomic_DNA"/>
</dbReference>
<reference evidence="1 2" key="1">
    <citation type="submission" date="2018-10" db="EMBL/GenBank/DDBJ databases">
        <title>Genomic Encyclopedia of Archaeal and Bacterial Type Strains, Phase II (KMG-II): from individual species to whole genera.</title>
        <authorList>
            <person name="Goeker M."/>
        </authorList>
    </citation>
    <scope>NUCLEOTIDE SEQUENCE [LARGE SCALE GENOMIC DNA]</scope>
    <source>
        <strain evidence="1 2">NSB1</strain>
    </source>
</reference>
<gene>
    <name evidence="1" type="ORF">BC742_0313</name>
</gene>
<name>A0A495WHR3_9BACT</name>
<protein>
    <submittedName>
        <fullName evidence="1">Uncharacterized protein</fullName>
    </submittedName>
</protein>
<dbReference type="AlphaFoldDB" id="A0A495WHR3"/>
<accession>A0A495WHR3</accession>
<organism evidence="1 2">
    <name type="scientific">Coprobacter fastidiosus NSB1 = JCM 33896</name>
    <dbReference type="NCBI Taxonomy" id="1349822"/>
    <lineage>
        <taxon>Bacteria</taxon>
        <taxon>Pseudomonadati</taxon>
        <taxon>Bacteroidota</taxon>
        <taxon>Bacteroidia</taxon>
        <taxon>Bacteroidales</taxon>
        <taxon>Barnesiellaceae</taxon>
        <taxon>Coprobacter</taxon>
    </lineage>
</organism>